<gene>
    <name evidence="1" type="ORF">SINV_09320</name>
</gene>
<reference evidence="1" key="1">
    <citation type="journal article" date="2011" name="Proc. Natl. Acad. Sci. U.S.A.">
        <title>The genome of the fire ant Solenopsis invicta.</title>
        <authorList>
            <person name="Wurm Y."/>
            <person name="Wang J."/>
            <person name="Riba-Grognuz O."/>
            <person name="Corona M."/>
            <person name="Nygaard S."/>
            <person name="Hunt B.G."/>
            <person name="Ingram K.K."/>
            <person name="Falquet L."/>
            <person name="Nipitwattanaphon M."/>
            <person name="Gotzek D."/>
            <person name="Dijkstra M.B."/>
            <person name="Oettler J."/>
            <person name="Comtesse F."/>
            <person name="Shih C.J."/>
            <person name="Wu W.J."/>
            <person name="Yang C.C."/>
            <person name="Thomas J."/>
            <person name="Beaudoing E."/>
            <person name="Pradervand S."/>
            <person name="Flegel V."/>
            <person name="Cook E.D."/>
            <person name="Fabbretti R."/>
            <person name="Stockinger H."/>
            <person name="Long L."/>
            <person name="Farmerie W.G."/>
            <person name="Oakey J."/>
            <person name="Boomsma J.J."/>
            <person name="Pamilo P."/>
            <person name="Yi S.V."/>
            <person name="Heinze J."/>
            <person name="Goodisman M.A."/>
            <person name="Farinelli L."/>
            <person name="Harshman K."/>
            <person name="Hulo N."/>
            <person name="Cerutti L."/>
            <person name="Xenarios I."/>
            <person name="Shoemaker D."/>
            <person name="Keller L."/>
        </authorList>
    </citation>
    <scope>NUCLEOTIDE SEQUENCE [LARGE SCALE GENOMIC DNA]</scope>
</reference>
<organism>
    <name type="scientific">Solenopsis invicta</name>
    <name type="common">Red imported fire ant</name>
    <name type="synonym">Solenopsis wagneri</name>
    <dbReference type="NCBI Taxonomy" id="13686"/>
    <lineage>
        <taxon>Eukaryota</taxon>
        <taxon>Metazoa</taxon>
        <taxon>Ecdysozoa</taxon>
        <taxon>Arthropoda</taxon>
        <taxon>Hexapoda</taxon>
        <taxon>Insecta</taxon>
        <taxon>Pterygota</taxon>
        <taxon>Neoptera</taxon>
        <taxon>Endopterygota</taxon>
        <taxon>Hymenoptera</taxon>
        <taxon>Apocrita</taxon>
        <taxon>Aculeata</taxon>
        <taxon>Formicoidea</taxon>
        <taxon>Formicidae</taxon>
        <taxon>Myrmicinae</taxon>
        <taxon>Solenopsis</taxon>
    </lineage>
</organism>
<evidence type="ECO:0000313" key="1">
    <source>
        <dbReference type="EMBL" id="EFZ22893.1"/>
    </source>
</evidence>
<accession>E9I959</accession>
<dbReference type="OMA" id="INIHILA"/>
<dbReference type="EMBL" id="GL761728">
    <property type="protein sequence ID" value="EFZ22893.1"/>
    <property type="molecule type" value="Genomic_DNA"/>
</dbReference>
<sequence>MDYSQSKIRIPNAYKISKQENPFINNRPGRKWMNLCLKRHPEISLRNIKVLSKTRASVTEEGIREWFACFGCAQYLTKEDIHDIYYIQNSSRIFNMDKTGMSLCPKIGKILAKKEKKINIHILALG</sequence>
<dbReference type="AlphaFoldDB" id="E9I959"/>
<proteinExistence type="predicted"/>
<dbReference type="HOGENOM" id="CLU_1984334_0_0_1"/>
<feature type="non-terminal residue" evidence="1">
    <location>
        <position position="126"/>
    </location>
</feature>
<protein>
    <submittedName>
        <fullName evidence="1">Uncharacterized protein</fullName>
    </submittedName>
</protein>
<name>E9I959_SOLIN</name>